<evidence type="ECO:0000313" key="2">
    <source>
        <dbReference type="Proteomes" id="UP000830375"/>
    </source>
</evidence>
<dbReference type="GO" id="GO:0005840">
    <property type="term" value="C:ribosome"/>
    <property type="evidence" value="ECO:0007669"/>
    <property type="project" value="UniProtKB-KW"/>
</dbReference>
<keyword evidence="2" id="KW-1185">Reference proteome</keyword>
<evidence type="ECO:0000313" key="1">
    <source>
        <dbReference type="EMBL" id="KAI2655682.1"/>
    </source>
</evidence>
<proteinExistence type="predicted"/>
<name>A0ABQ8LYG4_LABRO</name>
<dbReference type="EMBL" id="JACTAM010000016">
    <property type="protein sequence ID" value="KAI2655682.1"/>
    <property type="molecule type" value="Genomic_DNA"/>
</dbReference>
<organism evidence="1 2">
    <name type="scientific">Labeo rohita</name>
    <name type="common">Indian major carp</name>
    <name type="synonym">Cyprinus rohita</name>
    <dbReference type="NCBI Taxonomy" id="84645"/>
    <lineage>
        <taxon>Eukaryota</taxon>
        <taxon>Metazoa</taxon>
        <taxon>Chordata</taxon>
        <taxon>Craniata</taxon>
        <taxon>Vertebrata</taxon>
        <taxon>Euteleostomi</taxon>
        <taxon>Actinopterygii</taxon>
        <taxon>Neopterygii</taxon>
        <taxon>Teleostei</taxon>
        <taxon>Ostariophysi</taxon>
        <taxon>Cypriniformes</taxon>
        <taxon>Cyprinidae</taxon>
        <taxon>Labeoninae</taxon>
        <taxon>Labeonini</taxon>
        <taxon>Labeo</taxon>
    </lineage>
</organism>
<accession>A0ABQ8LYG4</accession>
<protein>
    <submittedName>
        <fullName evidence="1">50S ribosomal protein L6</fullName>
    </submittedName>
</protein>
<gene>
    <name evidence="1" type="ORF">H4Q32_024279</name>
</gene>
<keyword evidence="1" id="KW-0689">Ribosomal protein</keyword>
<reference evidence="1 2" key="1">
    <citation type="submission" date="2022-01" db="EMBL/GenBank/DDBJ databases">
        <title>A high-quality chromosome-level genome assembly of rohu carp, Labeo rohita.</title>
        <authorList>
            <person name="Arick M.A. II"/>
            <person name="Hsu C.-Y."/>
            <person name="Magbanua Z."/>
            <person name="Pechanova O."/>
            <person name="Grover C."/>
            <person name="Miller E."/>
            <person name="Thrash A."/>
            <person name="Ezzel L."/>
            <person name="Alam S."/>
            <person name="Benzie J."/>
            <person name="Hamilton M."/>
            <person name="Karsi A."/>
            <person name="Lawrence M.L."/>
            <person name="Peterson D.G."/>
        </authorList>
    </citation>
    <scope>NUCLEOTIDE SEQUENCE [LARGE SCALE GENOMIC DNA]</scope>
    <source>
        <strain evidence="2">BAU-BD-2019</strain>
        <tissue evidence="1">Blood</tissue>
    </source>
</reference>
<comment type="caution">
    <text evidence="1">The sequence shown here is derived from an EMBL/GenBank/DDBJ whole genome shotgun (WGS) entry which is preliminary data.</text>
</comment>
<sequence length="299" mass="33982">MAFSTSVFEIVEIGGRQTVRGVKSQSDQQLPVIDATWMMSPPSFRQQHPLFGSNTLRLPVKSIILAYKLEKVRLVFDIKDSLDPAVQNTKAQVETERKWKASHAVHQAITCLKTPGGCWNCAAKQVRVVKWADLWRMPQARLSFLIRAMYDTLPCHKNLNLWYGTEESCQLCSQQLQKRQQESPATSHGLIQLVRQGGEALRSSTKEQSLLPPGGNWELKADLDHQLKFPQQTAVTSLRPDVLLWSTTAKIVIMVELTVPWKVGLEVAFEWKKERYTDLSDTCKDAWWQAFTYPVVVGC</sequence>
<keyword evidence="1" id="KW-0687">Ribonucleoprotein</keyword>
<dbReference type="Proteomes" id="UP000830375">
    <property type="component" value="Unassembled WGS sequence"/>
</dbReference>